<evidence type="ECO:0000313" key="3">
    <source>
        <dbReference type="WBParaSite" id="SCUD_0000146501-mRNA-1"/>
    </source>
</evidence>
<proteinExistence type="predicted"/>
<dbReference type="WBParaSite" id="SCUD_0000146501-mRNA-1">
    <property type="protein sequence ID" value="SCUD_0000146501-mRNA-1"/>
    <property type="gene ID" value="SCUD_0000146501"/>
</dbReference>
<protein>
    <submittedName>
        <fullName evidence="1 3">Uncharacterized protein</fullName>
    </submittedName>
</protein>
<dbReference type="Proteomes" id="UP000279833">
    <property type="component" value="Unassembled WGS sequence"/>
</dbReference>
<accession>A0A183JFJ8</accession>
<reference evidence="1 2" key="2">
    <citation type="submission" date="2018-11" db="EMBL/GenBank/DDBJ databases">
        <authorList>
            <consortium name="Pathogen Informatics"/>
        </authorList>
    </citation>
    <scope>NUCLEOTIDE SEQUENCE [LARGE SCALE GENOMIC DNA]</scope>
    <source>
        <strain evidence="1">Dakar</strain>
        <strain evidence="2">Dakar, Senegal</strain>
    </source>
</reference>
<evidence type="ECO:0000313" key="1">
    <source>
        <dbReference type="EMBL" id="VDO67858.1"/>
    </source>
</evidence>
<keyword evidence="2" id="KW-1185">Reference proteome</keyword>
<organism evidence="3">
    <name type="scientific">Schistosoma curassoni</name>
    <dbReference type="NCBI Taxonomy" id="6186"/>
    <lineage>
        <taxon>Eukaryota</taxon>
        <taxon>Metazoa</taxon>
        <taxon>Spiralia</taxon>
        <taxon>Lophotrochozoa</taxon>
        <taxon>Platyhelminthes</taxon>
        <taxon>Trematoda</taxon>
        <taxon>Digenea</taxon>
        <taxon>Strigeidida</taxon>
        <taxon>Schistosomatoidea</taxon>
        <taxon>Schistosomatidae</taxon>
        <taxon>Schistosoma</taxon>
    </lineage>
</organism>
<dbReference type="EMBL" id="UZAK01001187">
    <property type="protein sequence ID" value="VDO67858.1"/>
    <property type="molecule type" value="Genomic_DNA"/>
</dbReference>
<sequence length="112" mass="12307">MSQSSYIIPNENPNAKNSVKIVVGGSQQQTLDQSFVLLGTRQQSVPVILRELVLPDELDPVSASLTTLVDVKVDLKRSNQFKENDQIKVVEGSCQGTLLLLSLRASCHPSFR</sequence>
<reference evidence="3" key="1">
    <citation type="submission" date="2016-06" db="UniProtKB">
        <authorList>
            <consortium name="WormBaseParasite"/>
        </authorList>
    </citation>
    <scope>IDENTIFICATION</scope>
</reference>
<evidence type="ECO:0000313" key="2">
    <source>
        <dbReference type="Proteomes" id="UP000279833"/>
    </source>
</evidence>
<name>A0A183JFJ8_9TREM</name>
<gene>
    <name evidence="1" type="ORF">SCUD_LOCUS1466</name>
</gene>
<dbReference type="AlphaFoldDB" id="A0A183JFJ8"/>